<dbReference type="OrthoDB" id="4794476at2"/>
<name>A0A1V0A1Y1_9ACTN</name>
<dbReference type="Proteomes" id="UP000190797">
    <property type="component" value="Chromosome"/>
</dbReference>
<gene>
    <name evidence="2" type="ORF">BKM31_24430</name>
</gene>
<accession>A0A1V0A1Y1</accession>
<dbReference type="AlphaFoldDB" id="A0A1V0A1Y1"/>
<evidence type="ECO:0000313" key="2">
    <source>
        <dbReference type="EMBL" id="AQZ64193.1"/>
    </source>
</evidence>
<organism evidence="2 3">
    <name type="scientific">[Actinomadura] parvosata subsp. kistnae</name>
    <dbReference type="NCBI Taxonomy" id="1909395"/>
    <lineage>
        <taxon>Bacteria</taxon>
        <taxon>Bacillati</taxon>
        <taxon>Actinomycetota</taxon>
        <taxon>Actinomycetes</taxon>
        <taxon>Streptosporangiales</taxon>
        <taxon>Streptosporangiaceae</taxon>
        <taxon>Nonomuraea</taxon>
    </lineage>
</organism>
<protein>
    <submittedName>
        <fullName evidence="2">Uncharacterized protein</fullName>
    </submittedName>
</protein>
<evidence type="ECO:0000313" key="3">
    <source>
        <dbReference type="Proteomes" id="UP000190797"/>
    </source>
</evidence>
<dbReference type="RefSeq" id="WP_080040391.1">
    <property type="nucleotide sequence ID" value="NZ_CP017717.1"/>
</dbReference>
<sequence>MRLTPRARSFVAGLLVANSAPHLATAVTGHRHLTPLAGRGSGPAVNLLWGAANLAGGLALLRSAARAERPGDTWDSRLVAFESGCVTFAAWMALTERFFPMNHGES</sequence>
<dbReference type="EMBL" id="CP017717">
    <property type="protein sequence ID" value="AQZ64193.1"/>
    <property type="molecule type" value="Genomic_DNA"/>
</dbReference>
<keyword evidence="1" id="KW-0732">Signal</keyword>
<feature type="signal peptide" evidence="1">
    <location>
        <begin position="1"/>
        <end position="24"/>
    </location>
</feature>
<dbReference type="KEGG" id="noa:BKM31_24430"/>
<reference evidence="3" key="1">
    <citation type="journal article" date="2017" name="Med. Chem. Commun.">
        <title>Nonomuraea sp. ATCC 55076 harbours the largest actinomycete chromosome to date and the kistamicin biosynthetic gene cluster.</title>
        <authorList>
            <person name="Nazari B."/>
            <person name="Forneris C.C."/>
            <person name="Gibson M.I."/>
            <person name="Moon K."/>
            <person name="Schramma K.R."/>
            <person name="Seyedsayamdost M.R."/>
        </authorList>
    </citation>
    <scope>NUCLEOTIDE SEQUENCE [LARGE SCALE GENOMIC DNA]</scope>
    <source>
        <strain evidence="3">ATCC 55076</strain>
    </source>
</reference>
<evidence type="ECO:0000256" key="1">
    <source>
        <dbReference type="SAM" id="SignalP"/>
    </source>
</evidence>
<dbReference type="STRING" id="1909395.BKM31_24430"/>
<keyword evidence="3" id="KW-1185">Reference proteome</keyword>
<feature type="chain" id="PRO_5038966331" evidence="1">
    <location>
        <begin position="25"/>
        <end position="106"/>
    </location>
</feature>
<proteinExistence type="predicted"/>